<dbReference type="PROSITE" id="PS51257">
    <property type="entry name" value="PROKAR_LIPOPROTEIN"/>
    <property type="match status" value="1"/>
</dbReference>
<dbReference type="PROSITE" id="PS50990">
    <property type="entry name" value="PEPTIDASE_C39"/>
    <property type="match status" value="1"/>
</dbReference>
<dbReference type="Proteomes" id="UP000192907">
    <property type="component" value="Unassembled WGS sequence"/>
</dbReference>
<dbReference type="RefSeq" id="WP_132318788.1">
    <property type="nucleotide sequence ID" value="NZ_FWZT01000008.1"/>
</dbReference>
<protein>
    <submittedName>
        <fullName evidence="2">Peptidase C39 family protein</fullName>
    </submittedName>
</protein>
<dbReference type="EMBL" id="FWZT01000008">
    <property type="protein sequence ID" value="SMF26951.1"/>
    <property type="molecule type" value="Genomic_DNA"/>
</dbReference>
<dbReference type="AlphaFoldDB" id="A0A1Y6BZZ9"/>
<dbReference type="STRING" id="1513793.SAMN06296036_108183"/>
<proteinExistence type="predicted"/>
<feature type="domain" description="Peptidase C39" evidence="1">
    <location>
        <begin position="43"/>
        <end position="173"/>
    </location>
</feature>
<dbReference type="GO" id="GO:0005524">
    <property type="term" value="F:ATP binding"/>
    <property type="evidence" value="ECO:0007669"/>
    <property type="project" value="InterPro"/>
</dbReference>
<sequence length="187" mass="21481">MLRFLIFLCLHVFWLSGCSHRSKTLDPELVENSVILPVPFVAQESDYCGPATVAMVAQYFGKSVSQEELAPLMITPSRKGALTIDMYSVSRRLGLNFTRASGLGEITDNLKSENPAIVLLEVGPFFWKKWHYAVVVGVNESRELIYVHSGQDAYDELSYKEFEDLWQRSDRWSLIYHHHHDNEDQEN</sequence>
<evidence type="ECO:0000313" key="2">
    <source>
        <dbReference type="EMBL" id="SMF26951.1"/>
    </source>
</evidence>
<evidence type="ECO:0000313" key="3">
    <source>
        <dbReference type="Proteomes" id="UP000192907"/>
    </source>
</evidence>
<dbReference type="InterPro" id="IPR005074">
    <property type="entry name" value="Peptidase_C39"/>
</dbReference>
<dbReference type="OrthoDB" id="5611441at2"/>
<keyword evidence="3" id="KW-1185">Reference proteome</keyword>
<dbReference type="GO" id="GO:0008233">
    <property type="term" value="F:peptidase activity"/>
    <property type="evidence" value="ECO:0007669"/>
    <property type="project" value="InterPro"/>
</dbReference>
<dbReference type="GO" id="GO:0006508">
    <property type="term" value="P:proteolysis"/>
    <property type="evidence" value="ECO:0007669"/>
    <property type="project" value="InterPro"/>
</dbReference>
<gene>
    <name evidence="2" type="ORF">SAMN06296036_108183</name>
</gene>
<dbReference type="Gene3D" id="3.90.70.10">
    <property type="entry name" value="Cysteine proteinases"/>
    <property type="match status" value="1"/>
</dbReference>
<organism evidence="2 3">
    <name type="scientific">Pseudobacteriovorax antillogorgiicola</name>
    <dbReference type="NCBI Taxonomy" id="1513793"/>
    <lineage>
        <taxon>Bacteria</taxon>
        <taxon>Pseudomonadati</taxon>
        <taxon>Bdellovibrionota</taxon>
        <taxon>Oligoflexia</taxon>
        <taxon>Oligoflexales</taxon>
        <taxon>Pseudobacteriovoracaceae</taxon>
        <taxon>Pseudobacteriovorax</taxon>
    </lineage>
</organism>
<reference evidence="3" key="1">
    <citation type="submission" date="2017-04" db="EMBL/GenBank/DDBJ databases">
        <authorList>
            <person name="Varghese N."/>
            <person name="Submissions S."/>
        </authorList>
    </citation>
    <scope>NUCLEOTIDE SEQUENCE [LARGE SCALE GENOMIC DNA]</scope>
    <source>
        <strain evidence="3">RKEM611</strain>
    </source>
</reference>
<name>A0A1Y6BZZ9_9BACT</name>
<evidence type="ECO:0000259" key="1">
    <source>
        <dbReference type="PROSITE" id="PS50990"/>
    </source>
</evidence>
<accession>A0A1Y6BZZ9</accession>
<dbReference type="GO" id="GO:0016020">
    <property type="term" value="C:membrane"/>
    <property type="evidence" value="ECO:0007669"/>
    <property type="project" value="InterPro"/>
</dbReference>
<dbReference type="Pfam" id="PF03412">
    <property type="entry name" value="Peptidase_C39"/>
    <property type="match status" value="1"/>
</dbReference>